<keyword evidence="5" id="KW-1185">Reference proteome</keyword>
<gene>
    <name evidence="4" type="ORF">BC938DRAFT_480764</name>
</gene>
<evidence type="ECO:0000313" key="4">
    <source>
        <dbReference type="EMBL" id="RUS29351.1"/>
    </source>
</evidence>
<accession>A0A433QIG9</accession>
<proteinExistence type="inferred from homology"/>
<dbReference type="GO" id="GO:0005634">
    <property type="term" value="C:nucleus"/>
    <property type="evidence" value="ECO:0007669"/>
    <property type="project" value="TreeGrafter"/>
</dbReference>
<evidence type="ECO:0000256" key="2">
    <source>
        <dbReference type="ARBA" id="ARBA00019325"/>
    </source>
</evidence>
<evidence type="ECO:0000313" key="5">
    <source>
        <dbReference type="Proteomes" id="UP000274822"/>
    </source>
</evidence>
<sequence length="194" mass="21481">MDPTNATPASLNIVNPIYDLDEFLPLTTNWLSDPISRLRAYFTTHYFLATDVNEGDLTIRQAPNKLCVISLAKGHPGRGSGKDDLSPLSITFSDFKGIVGKNKKHAPTVNSISPLAEITTADGNIHIVRAAVHGQVMELNERLLKEPMLMRQKPDTEGFIAIIKPKIENSEKALSHCVTEEKWHEKDGDHVMNA</sequence>
<dbReference type="Pfam" id="PF01597">
    <property type="entry name" value="GCV_H"/>
    <property type="match status" value="1"/>
</dbReference>
<dbReference type="InterPro" id="IPR033753">
    <property type="entry name" value="GCV_H/Fam206"/>
</dbReference>
<dbReference type="PANTHER" id="PTHR13651:SF0">
    <property type="entry name" value="PROTEIN ABITRAM"/>
    <property type="match status" value="1"/>
</dbReference>
<name>A0A433QIG9_9FUNG</name>
<comment type="caution">
    <text evidence="4">The sequence shown here is derived from an EMBL/GenBank/DDBJ whole genome shotgun (WGS) entry which is preliminary data.</text>
</comment>
<dbReference type="Gene3D" id="2.40.50.100">
    <property type="match status" value="1"/>
</dbReference>
<organism evidence="4 5">
    <name type="scientific">Jimgerdemannia flammicorona</name>
    <dbReference type="NCBI Taxonomy" id="994334"/>
    <lineage>
        <taxon>Eukaryota</taxon>
        <taxon>Fungi</taxon>
        <taxon>Fungi incertae sedis</taxon>
        <taxon>Mucoromycota</taxon>
        <taxon>Mucoromycotina</taxon>
        <taxon>Endogonomycetes</taxon>
        <taxon>Endogonales</taxon>
        <taxon>Endogonaceae</taxon>
        <taxon>Jimgerdemannia</taxon>
    </lineage>
</organism>
<dbReference type="Proteomes" id="UP000274822">
    <property type="component" value="Unassembled WGS sequence"/>
</dbReference>
<comment type="similarity">
    <text evidence="1">Belongs to the ABITRAM family.</text>
</comment>
<dbReference type="EMBL" id="RBNJ01005266">
    <property type="protein sequence ID" value="RUS29351.1"/>
    <property type="molecule type" value="Genomic_DNA"/>
</dbReference>
<dbReference type="InterPro" id="IPR011053">
    <property type="entry name" value="Single_hybrid_motif"/>
</dbReference>
<evidence type="ECO:0000256" key="1">
    <source>
        <dbReference type="ARBA" id="ARBA00010764"/>
    </source>
</evidence>
<reference evidence="4 5" key="1">
    <citation type="journal article" date="2018" name="New Phytol.">
        <title>Phylogenomics of Endogonaceae and evolution of mycorrhizas within Mucoromycota.</title>
        <authorList>
            <person name="Chang Y."/>
            <person name="Desiro A."/>
            <person name="Na H."/>
            <person name="Sandor L."/>
            <person name="Lipzen A."/>
            <person name="Clum A."/>
            <person name="Barry K."/>
            <person name="Grigoriev I.V."/>
            <person name="Martin F.M."/>
            <person name="Stajich J.E."/>
            <person name="Smith M.E."/>
            <person name="Bonito G."/>
            <person name="Spatafora J.W."/>
        </authorList>
    </citation>
    <scope>NUCLEOTIDE SEQUENCE [LARGE SCALE GENOMIC DNA]</scope>
    <source>
        <strain evidence="4 5">AD002</strain>
    </source>
</reference>
<dbReference type="InterPro" id="IPR039169">
    <property type="entry name" value="Abitram"/>
</dbReference>
<evidence type="ECO:0000256" key="3">
    <source>
        <dbReference type="ARBA" id="ARBA00030463"/>
    </source>
</evidence>
<protein>
    <recommendedName>
        <fullName evidence="2">Protein Abitram</fullName>
    </recommendedName>
    <alternativeName>
        <fullName evidence="3">Actin-binding transcription modulator</fullName>
    </alternativeName>
</protein>
<dbReference type="SUPFAM" id="SSF51230">
    <property type="entry name" value="Single hybrid motif"/>
    <property type="match status" value="1"/>
</dbReference>
<dbReference type="AlphaFoldDB" id="A0A433QIG9"/>
<dbReference type="PANTHER" id="PTHR13651">
    <property type="entry name" value="PROTEIN ABITRAM"/>
    <property type="match status" value="1"/>
</dbReference>